<reference evidence="2" key="2">
    <citation type="submission" date="2018-03" db="EMBL/GenBank/DDBJ databases">
        <title>The Triticum urartu genome reveals the dynamic nature of wheat genome evolution.</title>
        <authorList>
            <person name="Ling H."/>
            <person name="Ma B."/>
            <person name="Shi X."/>
            <person name="Liu H."/>
            <person name="Dong L."/>
            <person name="Sun H."/>
            <person name="Cao Y."/>
            <person name="Gao Q."/>
            <person name="Zheng S."/>
            <person name="Li Y."/>
            <person name="Yu Y."/>
            <person name="Du H."/>
            <person name="Qi M."/>
            <person name="Li Y."/>
            <person name="Yu H."/>
            <person name="Cui Y."/>
            <person name="Wang N."/>
            <person name="Chen C."/>
            <person name="Wu H."/>
            <person name="Zhao Y."/>
            <person name="Zhang J."/>
            <person name="Li Y."/>
            <person name="Zhou W."/>
            <person name="Zhang B."/>
            <person name="Hu W."/>
            <person name="Eijk M."/>
            <person name="Tang J."/>
            <person name="Witsenboer H."/>
            <person name="Zhao S."/>
            <person name="Li Z."/>
            <person name="Zhang A."/>
            <person name="Wang D."/>
            <person name="Liang C."/>
        </authorList>
    </citation>
    <scope>NUCLEOTIDE SEQUENCE [LARGE SCALE GENOMIC DNA]</scope>
    <source>
        <strain evidence="2">cv. G1812</strain>
    </source>
</reference>
<evidence type="ECO:0000256" key="1">
    <source>
        <dbReference type="SAM" id="MobiDB-lite"/>
    </source>
</evidence>
<reference evidence="3" key="1">
    <citation type="journal article" date="2013" name="Nature">
        <title>Draft genome of the wheat A-genome progenitor Triticum urartu.</title>
        <authorList>
            <person name="Ling H.Q."/>
            <person name="Zhao S."/>
            <person name="Liu D."/>
            <person name="Wang J."/>
            <person name="Sun H."/>
            <person name="Zhang C."/>
            <person name="Fan H."/>
            <person name="Li D."/>
            <person name="Dong L."/>
            <person name="Tao Y."/>
            <person name="Gao C."/>
            <person name="Wu H."/>
            <person name="Li Y."/>
            <person name="Cui Y."/>
            <person name="Guo X."/>
            <person name="Zheng S."/>
            <person name="Wang B."/>
            <person name="Yu K."/>
            <person name="Liang Q."/>
            <person name="Yang W."/>
            <person name="Lou X."/>
            <person name="Chen J."/>
            <person name="Feng M."/>
            <person name="Jian J."/>
            <person name="Zhang X."/>
            <person name="Luo G."/>
            <person name="Jiang Y."/>
            <person name="Liu J."/>
            <person name="Wang Z."/>
            <person name="Sha Y."/>
            <person name="Zhang B."/>
            <person name="Wu H."/>
            <person name="Tang D."/>
            <person name="Shen Q."/>
            <person name="Xue P."/>
            <person name="Zou S."/>
            <person name="Wang X."/>
            <person name="Liu X."/>
            <person name="Wang F."/>
            <person name="Yang Y."/>
            <person name="An X."/>
            <person name="Dong Z."/>
            <person name="Zhang K."/>
            <person name="Zhang X."/>
            <person name="Luo M.C."/>
            <person name="Dvorak J."/>
            <person name="Tong Y."/>
            <person name="Wang J."/>
            <person name="Yang H."/>
            <person name="Li Z."/>
            <person name="Wang D."/>
            <person name="Zhang A."/>
            <person name="Wang J."/>
        </authorList>
    </citation>
    <scope>NUCLEOTIDE SEQUENCE</scope>
    <source>
        <strain evidence="3">cv. G1812</strain>
    </source>
</reference>
<dbReference type="Gramene" id="TuG1812G0500001795.01.T01">
    <property type="protein sequence ID" value="TuG1812G0500001795.01.T01.cds295352"/>
    <property type="gene ID" value="TuG1812G0500001795.01"/>
</dbReference>
<feature type="region of interest" description="Disordered" evidence="1">
    <location>
        <begin position="1"/>
        <end position="87"/>
    </location>
</feature>
<feature type="compositionally biased region" description="Basic residues" evidence="1">
    <location>
        <begin position="39"/>
        <end position="61"/>
    </location>
</feature>
<proteinExistence type="predicted"/>
<accession>A0A8R7UEG5</accession>
<dbReference type="EnsemblPlants" id="TuG1812G0500001795.01.T01">
    <property type="protein sequence ID" value="TuG1812G0500001795.01.T01.cds295352"/>
    <property type="gene ID" value="TuG1812G0500001795.01"/>
</dbReference>
<keyword evidence="3" id="KW-1185">Reference proteome</keyword>
<feature type="compositionally biased region" description="Basic residues" evidence="1">
    <location>
        <begin position="73"/>
        <end position="87"/>
    </location>
</feature>
<evidence type="ECO:0000313" key="3">
    <source>
        <dbReference type="Proteomes" id="UP000015106"/>
    </source>
</evidence>
<reference evidence="2" key="3">
    <citation type="submission" date="2022-06" db="UniProtKB">
        <authorList>
            <consortium name="EnsemblPlants"/>
        </authorList>
    </citation>
    <scope>IDENTIFICATION</scope>
</reference>
<protein>
    <submittedName>
        <fullName evidence="2">Uncharacterized protein</fullName>
    </submittedName>
</protein>
<feature type="compositionally biased region" description="Polar residues" evidence="1">
    <location>
        <begin position="7"/>
        <end position="19"/>
    </location>
</feature>
<name>A0A8R7UEG5_TRIUA</name>
<sequence length="87" mass="9405">MYLIDGSRSNGVISTSTTPYLPIDAGLPVTSQQENSGLGRRRAAAITGRRCRRSSRTRRPPPRACGSCGGSRTPRRGAPRRPRGRTP</sequence>
<evidence type="ECO:0000313" key="2">
    <source>
        <dbReference type="EnsemblPlants" id="TuG1812G0500001795.01.T01.cds295352"/>
    </source>
</evidence>
<organism evidence="2 3">
    <name type="scientific">Triticum urartu</name>
    <name type="common">Red wild einkorn</name>
    <name type="synonym">Crithodium urartu</name>
    <dbReference type="NCBI Taxonomy" id="4572"/>
    <lineage>
        <taxon>Eukaryota</taxon>
        <taxon>Viridiplantae</taxon>
        <taxon>Streptophyta</taxon>
        <taxon>Embryophyta</taxon>
        <taxon>Tracheophyta</taxon>
        <taxon>Spermatophyta</taxon>
        <taxon>Magnoliopsida</taxon>
        <taxon>Liliopsida</taxon>
        <taxon>Poales</taxon>
        <taxon>Poaceae</taxon>
        <taxon>BOP clade</taxon>
        <taxon>Pooideae</taxon>
        <taxon>Triticodae</taxon>
        <taxon>Triticeae</taxon>
        <taxon>Triticinae</taxon>
        <taxon>Triticum</taxon>
    </lineage>
</organism>
<dbReference type="AlphaFoldDB" id="A0A8R7UEG5"/>
<dbReference type="Proteomes" id="UP000015106">
    <property type="component" value="Chromosome 5"/>
</dbReference>